<evidence type="ECO:0000256" key="2">
    <source>
        <dbReference type="ARBA" id="ARBA00005697"/>
    </source>
</evidence>
<evidence type="ECO:0000256" key="3">
    <source>
        <dbReference type="ARBA" id="ARBA00022448"/>
    </source>
</evidence>
<sequence>MSDPAAPRPAVPLAPTSGLDRYFGLSANNSSVTQEMRAGLTTFLTMSYILFVNPQVLSTAINVPNAFVQLLMTTAIAAAFGSAVMGLVAKYPYAQAPGMGLNAFFAFTVVQGMGVAWQTALGAVFISGVLFVLLSVLGARQAIVQAIPNSLKFAITGGIGAFLAFLGLKNAGIVVANPATLVGMGSFSSPTVWLACIGVVLTAALMARKVTGAILYGILATTLLGIVTGAAVYAGGPEGALRSFPGFDGAFLGIFGTPVWPGALVGQMDIVGALGLGLLSVVFTFFFVDFFDATGTLTGLSQRAGFIDAQGNMPRARRLFSMDGLAAMFGAFMGTSTTTAYVESAAGVGEGGRTGLTAVTVAVLFLLSMFLWPLAAAIPGAATAPALILVGALMMDGVRHIDWDDIADSLPAFLTIIAMPLTFSIANGVSLGVISYCAIKLLSGKARQVSPILYVVGALLLARYIWLNEG</sequence>
<feature type="transmembrane region" description="Helical" evidence="9">
    <location>
        <begin position="67"/>
        <end position="89"/>
    </location>
</feature>
<dbReference type="PANTHER" id="PTHR43337">
    <property type="entry name" value="XANTHINE/URACIL PERMEASE C887.17-RELATED"/>
    <property type="match status" value="1"/>
</dbReference>
<keyword evidence="11" id="KW-1185">Reference proteome</keyword>
<comment type="similarity">
    <text evidence="2 8">Belongs to the nucleobase:cation symporter-2 (NCS2) (TC 2.A.40) family. Azg-like subfamily.</text>
</comment>
<proteinExistence type="inferred from homology"/>
<feature type="transmembrane region" description="Helical" evidence="9">
    <location>
        <begin position="151"/>
        <end position="168"/>
    </location>
</feature>
<keyword evidence="5 8" id="KW-0812">Transmembrane</keyword>
<evidence type="ECO:0000313" key="11">
    <source>
        <dbReference type="Proteomes" id="UP000552709"/>
    </source>
</evidence>
<dbReference type="Proteomes" id="UP000552709">
    <property type="component" value="Unassembled WGS sequence"/>
</dbReference>
<dbReference type="EMBL" id="JACHFL010000004">
    <property type="protein sequence ID" value="MBB5363128.1"/>
    <property type="molecule type" value="Genomic_DNA"/>
</dbReference>
<dbReference type="InterPro" id="IPR026033">
    <property type="entry name" value="Azg-like_bact_archaea"/>
</dbReference>
<keyword evidence="3 8" id="KW-0813">Transport</keyword>
<evidence type="ECO:0000256" key="4">
    <source>
        <dbReference type="ARBA" id="ARBA00022475"/>
    </source>
</evidence>
<dbReference type="PIRSF" id="PIRSF005353">
    <property type="entry name" value="PbuG"/>
    <property type="match status" value="1"/>
</dbReference>
<evidence type="ECO:0000256" key="7">
    <source>
        <dbReference type="ARBA" id="ARBA00023136"/>
    </source>
</evidence>
<feature type="transmembrane region" description="Helical" evidence="9">
    <location>
        <begin position="214"/>
        <end position="235"/>
    </location>
</feature>
<accession>A0A7W8JUM4</accession>
<dbReference type="InterPro" id="IPR006043">
    <property type="entry name" value="NCS2"/>
</dbReference>
<feature type="transmembrane region" description="Helical" evidence="9">
    <location>
        <begin position="270"/>
        <end position="291"/>
    </location>
</feature>
<dbReference type="GO" id="GO:0005886">
    <property type="term" value="C:plasma membrane"/>
    <property type="evidence" value="ECO:0007669"/>
    <property type="project" value="UniProtKB-SubCell"/>
</dbReference>
<protein>
    <submittedName>
        <fullName evidence="10">AGZA family xanthine/uracil permease-like MFS transporter</fullName>
    </submittedName>
</protein>
<feature type="transmembrane region" description="Helical" evidence="9">
    <location>
        <begin position="413"/>
        <end position="439"/>
    </location>
</feature>
<dbReference type="InterPro" id="IPR045018">
    <property type="entry name" value="Azg-like"/>
</dbReference>
<evidence type="ECO:0000256" key="5">
    <source>
        <dbReference type="ARBA" id="ARBA00022692"/>
    </source>
</evidence>
<gene>
    <name evidence="10" type="ORF">HNQ08_002226</name>
</gene>
<dbReference type="PANTHER" id="PTHR43337:SF1">
    <property type="entry name" value="XANTHINE_URACIL PERMEASE C887.17-RELATED"/>
    <property type="match status" value="1"/>
</dbReference>
<dbReference type="Pfam" id="PF00860">
    <property type="entry name" value="Xan_ur_permease"/>
    <property type="match status" value="1"/>
</dbReference>
<feature type="transmembrane region" description="Helical" evidence="9">
    <location>
        <begin position="120"/>
        <end position="139"/>
    </location>
</feature>
<comment type="subcellular location">
    <subcellularLocation>
        <location evidence="1 8">Cell membrane</location>
        <topology evidence="1 8">Multi-pass membrane protein</topology>
    </subcellularLocation>
</comment>
<organism evidence="10 11">
    <name type="scientific">Deinococcus humi</name>
    <dbReference type="NCBI Taxonomy" id="662880"/>
    <lineage>
        <taxon>Bacteria</taxon>
        <taxon>Thermotogati</taxon>
        <taxon>Deinococcota</taxon>
        <taxon>Deinococci</taxon>
        <taxon>Deinococcales</taxon>
        <taxon>Deinococcaceae</taxon>
        <taxon>Deinococcus</taxon>
    </lineage>
</organism>
<feature type="transmembrane region" description="Helical" evidence="9">
    <location>
        <begin position="324"/>
        <end position="342"/>
    </location>
</feature>
<feature type="transmembrane region" description="Helical" evidence="9">
    <location>
        <begin position="354"/>
        <end position="375"/>
    </location>
</feature>
<reference evidence="10 11" key="1">
    <citation type="submission" date="2020-08" db="EMBL/GenBank/DDBJ databases">
        <title>Genomic Encyclopedia of Type Strains, Phase IV (KMG-IV): sequencing the most valuable type-strain genomes for metagenomic binning, comparative biology and taxonomic classification.</title>
        <authorList>
            <person name="Goeker M."/>
        </authorList>
    </citation>
    <scope>NUCLEOTIDE SEQUENCE [LARGE SCALE GENOMIC DNA]</scope>
    <source>
        <strain evidence="10 11">DSM 27939</strain>
    </source>
</reference>
<evidence type="ECO:0000256" key="6">
    <source>
        <dbReference type="ARBA" id="ARBA00022989"/>
    </source>
</evidence>
<dbReference type="GO" id="GO:0005345">
    <property type="term" value="F:purine nucleobase transmembrane transporter activity"/>
    <property type="evidence" value="ECO:0007669"/>
    <property type="project" value="TreeGrafter"/>
</dbReference>
<evidence type="ECO:0000313" key="10">
    <source>
        <dbReference type="EMBL" id="MBB5363128.1"/>
    </source>
</evidence>
<evidence type="ECO:0000256" key="8">
    <source>
        <dbReference type="PIRNR" id="PIRNR005353"/>
    </source>
</evidence>
<feature type="transmembrane region" description="Helical" evidence="9">
    <location>
        <begin position="451"/>
        <end position="467"/>
    </location>
</feature>
<feature type="transmembrane region" description="Helical" evidence="9">
    <location>
        <begin position="40"/>
        <end position="61"/>
    </location>
</feature>
<feature type="transmembrane region" description="Helical" evidence="9">
    <location>
        <begin position="188"/>
        <end position="207"/>
    </location>
</feature>
<dbReference type="AlphaFoldDB" id="A0A7W8JUM4"/>
<comment type="caution">
    <text evidence="10">The sequence shown here is derived from an EMBL/GenBank/DDBJ whole genome shotgun (WGS) entry which is preliminary data.</text>
</comment>
<keyword evidence="4 8" id="KW-1003">Cell membrane</keyword>
<keyword evidence="7 8" id="KW-0472">Membrane</keyword>
<name>A0A7W8JUM4_9DEIO</name>
<evidence type="ECO:0000256" key="1">
    <source>
        <dbReference type="ARBA" id="ARBA00004651"/>
    </source>
</evidence>
<dbReference type="RefSeq" id="WP_184131414.1">
    <property type="nucleotide sequence ID" value="NZ_JACHFL010000004.1"/>
</dbReference>
<evidence type="ECO:0000256" key="9">
    <source>
        <dbReference type="SAM" id="Phobius"/>
    </source>
</evidence>
<keyword evidence="6 8" id="KW-1133">Transmembrane helix</keyword>